<evidence type="ECO:0000259" key="2">
    <source>
        <dbReference type="Pfam" id="PF01738"/>
    </source>
</evidence>
<dbReference type="STRING" id="483913.AN935_15145"/>
<dbReference type="GO" id="GO:0006508">
    <property type="term" value="P:proteolysis"/>
    <property type="evidence" value="ECO:0007669"/>
    <property type="project" value="InterPro"/>
</dbReference>
<dbReference type="PROSITE" id="PS00708">
    <property type="entry name" value="PRO_ENDOPEP_SER"/>
    <property type="match status" value="1"/>
</dbReference>
<protein>
    <recommendedName>
        <fullName evidence="2">Dienelactone hydrolase domain-containing protein</fullName>
    </recommendedName>
</protein>
<dbReference type="InterPro" id="IPR002471">
    <property type="entry name" value="Pept_S9_AS"/>
</dbReference>
<dbReference type="Pfam" id="PF01738">
    <property type="entry name" value="DLH"/>
    <property type="match status" value="1"/>
</dbReference>
<proteinExistence type="predicted"/>
<dbReference type="InterPro" id="IPR002925">
    <property type="entry name" value="Dienelactn_hydro"/>
</dbReference>
<dbReference type="AlphaFoldDB" id="A0A0D1L549"/>
<name>A0A0D1L549_BACIU</name>
<dbReference type="GO" id="GO:0004252">
    <property type="term" value="F:serine-type endopeptidase activity"/>
    <property type="evidence" value="ECO:0007669"/>
    <property type="project" value="InterPro"/>
</dbReference>
<comment type="caution">
    <text evidence="3">The sequence shown here is derived from an EMBL/GenBank/DDBJ whole genome shotgun (WGS) entry which is preliminary data.</text>
</comment>
<dbReference type="SUPFAM" id="SSF53474">
    <property type="entry name" value="alpha/beta-Hydrolases"/>
    <property type="match status" value="1"/>
</dbReference>
<evidence type="ECO:0000256" key="1">
    <source>
        <dbReference type="ARBA" id="ARBA00022801"/>
    </source>
</evidence>
<reference evidence="3 4" key="1">
    <citation type="submission" date="2014-12" db="EMBL/GenBank/DDBJ databases">
        <title>Comparative genome analysis of Bacillus coagulans HM-08, Clostridium butyricum HM-68, Bacillus subtilis HM-66 and Bacillus licheniformis BL-09.</title>
        <authorList>
            <person name="Zhang H."/>
        </authorList>
    </citation>
    <scope>NUCLEOTIDE SEQUENCE [LARGE SCALE GENOMIC DNA]</scope>
    <source>
        <strain evidence="3 4">HM-66</strain>
    </source>
</reference>
<feature type="domain" description="Dienelactone hydrolase" evidence="2">
    <location>
        <begin position="95"/>
        <end position="191"/>
    </location>
</feature>
<gene>
    <name evidence="3" type="ORF">SC09_Contig17orf00709</name>
</gene>
<dbReference type="PANTHER" id="PTHR47381">
    <property type="entry name" value="ALPHA/BETA-HYDROLASES SUPERFAMILY PROTEIN"/>
    <property type="match status" value="1"/>
</dbReference>
<evidence type="ECO:0000313" key="4">
    <source>
        <dbReference type="Proteomes" id="UP000032247"/>
    </source>
</evidence>
<organism evidence="3 4">
    <name type="scientific">Bacillus subtilis</name>
    <dbReference type="NCBI Taxonomy" id="1423"/>
    <lineage>
        <taxon>Bacteria</taxon>
        <taxon>Bacillati</taxon>
        <taxon>Bacillota</taxon>
        <taxon>Bacilli</taxon>
        <taxon>Bacillales</taxon>
        <taxon>Bacillaceae</taxon>
        <taxon>Bacillus</taxon>
    </lineage>
</organism>
<dbReference type="PANTHER" id="PTHR47381:SF3">
    <property type="entry name" value="ALPHA_BETA-HYDROLASES SUPERFAMILY PROTEIN"/>
    <property type="match status" value="1"/>
</dbReference>
<keyword evidence="1" id="KW-0378">Hydrolase</keyword>
<dbReference type="Gene3D" id="3.40.50.1820">
    <property type="entry name" value="alpha/beta hydrolase"/>
    <property type="match status" value="1"/>
</dbReference>
<dbReference type="PATRIC" id="fig|1423.173.peg.571"/>
<accession>A0A0D1L549</accession>
<dbReference type="InterPro" id="IPR029058">
    <property type="entry name" value="AB_hydrolase_fold"/>
</dbReference>
<dbReference type="EMBL" id="JXBC01000001">
    <property type="protein sequence ID" value="KIU13452.1"/>
    <property type="molecule type" value="Genomic_DNA"/>
</dbReference>
<evidence type="ECO:0000313" key="3">
    <source>
        <dbReference type="EMBL" id="KIU13452.1"/>
    </source>
</evidence>
<dbReference type="Proteomes" id="UP000032247">
    <property type="component" value="Unassembled WGS sequence"/>
</dbReference>
<sequence length="299" mass="33884">MRAERRKQLFRLLGDLPDRRPISVETLRIEEREENIVETLLLDLNGHEKVPAYFVKPKKTEGPCPAVLFQHSHGGQYDRGKSELIEGADYLKTPSFSDELTSLGYGVLAIDHWGFGDRRGKAESEIFKEMLLTGKVMWGMMIYDSLSAVDYMQLRSDVQPDRIGTIGMSMGGLMAWWTAALDDRIKVCVDLCSQVDHHVLIKTQNLDRHGFYYYVPSLAKHFSASEIQSLIAPRPHLSLVGVHDRLTQAEGVDKIEKELTAVYAGQGAADCYRVVRSASGHFETAVMRHEAVRFLKKWM</sequence>